<gene>
    <name evidence="1" type="ORF">M413DRAFT_437955</name>
</gene>
<proteinExistence type="predicted"/>
<reference evidence="1 2" key="1">
    <citation type="submission" date="2014-04" db="EMBL/GenBank/DDBJ databases">
        <authorList>
            <consortium name="DOE Joint Genome Institute"/>
            <person name="Kuo A."/>
            <person name="Gay G."/>
            <person name="Dore J."/>
            <person name="Kohler A."/>
            <person name="Nagy L.G."/>
            <person name="Floudas D."/>
            <person name="Copeland A."/>
            <person name="Barry K.W."/>
            <person name="Cichocki N."/>
            <person name="Veneault-Fourrey C."/>
            <person name="LaButti K."/>
            <person name="Lindquist E.A."/>
            <person name="Lipzen A."/>
            <person name="Lundell T."/>
            <person name="Morin E."/>
            <person name="Murat C."/>
            <person name="Sun H."/>
            <person name="Tunlid A."/>
            <person name="Henrissat B."/>
            <person name="Grigoriev I.V."/>
            <person name="Hibbett D.S."/>
            <person name="Martin F."/>
            <person name="Nordberg H.P."/>
            <person name="Cantor M.N."/>
            <person name="Hua S.X."/>
        </authorList>
    </citation>
    <scope>NUCLEOTIDE SEQUENCE [LARGE SCALE GENOMIC DNA]</scope>
    <source>
        <strain evidence="2">h7</strain>
    </source>
</reference>
<evidence type="ECO:0000313" key="2">
    <source>
        <dbReference type="Proteomes" id="UP000053424"/>
    </source>
</evidence>
<reference evidence="2" key="2">
    <citation type="submission" date="2015-01" db="EMBL/GenBank/DDBJ databases">
        <title>Evolutionary Origins and Diversification of the Mycorrhizal Mutualists.</title>
        <authorList>
            <consortium name="DOE Joint Genome Institute"/>
            <consortium name="Mycorrhizal Genomics Consortium"/>
            <person name="Kohler A."/>
            <person name="Kuo A."/>
            <person name="Nagy L.G."/>
            <person name="Floudas D."/>
            <person name="Copeland A."/>
            <person name="Barry K.W."/>
            <person name="Cichocki N."/>
            <person name="Veneault-Fourrey C."/>
            <person name="LaButti K."/>
            <person name="Lindquist E.A."/>
            <person name="Lipzen A."/>
            <person name="Lundell T."/>
            <person name="Morin E."/>
            <person name="Murat C."/>
            <person name="Riley R."/>
            <person name="Ohm R."/>
            <person name="Sun H."/>
            <person name="Tunlid A."/>
            <person name="Henrissat B."/>
            <person name="Grigoriev I.V."/>
            <person name="Hibbett D.S."/>
            <person name="Martin F."/>
        </authorList>
    </citation>
    <scope>NUCLEOTIDE SEQUENCE [LARGE SCALE GENOMIC DNA]</scope>
    <source>
        <strain evidence="2">h7</strain>
    </source>
</reference>
<keyword evidence="2" id="KW-1185">Reference proteome</keyword>
<evidence type="ECO:0000313" key="1">
    <source>
        <dbReference type="EMBL" id="KIM48776.1"/>
    </source>
</evidence>
<organism evidence="1 2">
    <name type="scientific">Hebeloma cylindrosporum</name>
    <dbReference type="NCBI Taxonomy" id="76867"/>
    <lineage>
        <taxon>Eukaryota</taxon>
        <taxon>Fungi</taxon>
        <taxon>Dikarya</taxon>
        <taxon>Basidiomycota</taxon>
        <taxon>Agaricomycotina</taxon>
        <taxon>Agaricomycetes</taxon>
        <taxon>Agaricomycetidae</taxon>
        <taxon>Agaricales</taxon>
        <taxon>Agaricineae</taxon>
        <taxon>Hymenogastraceae</taxon>
        <taxon>Hebeloma</taxon>
    </lineage>
</organism>
<protein>
    <submittedName>
        <fullName evidence="1">Uncharacterized protein</fullName>
    </submittedName>
</protein>
<dbReference type="Proteomes" id="UP000053424">
    <property type="component" value="Unassembled WGS sequence"/>
</dbReference>
<dbReference type="EMBL" id="KN831768">
    <property type="protein sequence ID" value="KIM48776.1"/>
    <property type="molecule type" value="Genomic_DNA"/>
</dbReference>
<accession>A0A0C3CY68</accession>
<name>A0A0C3CY68_HEBCY</name>
<dbReference type="HOGENOM" id="CLU_3087453_0_0_1"/>
<sequence>MSGWREVSLHTARDERSAKHGKRWCIILHRPKLSSNGLGVPTQINVRGRDKS</sequence>
<dbReference type="AlphaFoldDB" id="A0A0C3CY68"/>